<sequence>MLIMFETKFAIALRDDLAQWQKLNVTAFLATGIAGQRPEIIGEPYRDAAGNVYNALSIQPIIVLSADAATLSNIQRGALERNIRISLYVDGMFSTGHDRANREVFSRSGPDEAAIAGIAIHAERKLVDKITKGAKLHG</sequence>
<evidence type="ECO:0000313" key="2">
    <source>
        <dbReference type="Proteomes" id="UP000007735"/>
    </source>
</evidence>
<dbReference type="STRING" id="1117943.SFHH103_00867"/>
<dbReference type="eggNOG" id="COG4954">
    <property type="taxonomic scope" value="Bacteria"/>
</dbReference>
<dbReference type="SUPFAM" id="SSF102462">
    <property type="entry name" value="Peptidyl-tRNA hydrolase II"/>
    <property type="match status" value="1"/>
</dbReference>
<protein>
    <recommendedName>
        <fullName evidence="3">DUF2000 domain-containing protein</fullName>
    </recommendedName>
</protein>
<dbReference type="EMBL" id="HE616890">
    <property type="protein sequence ID" value="CCE95366.1"/>
    <property type="molecule type" value="Genomic_DNA"/>
</dbReference>
<reference evidence="1 2" key="1">
    <citation type="journal article" date="2012" name="J. Bacteriol.">
        <title>Genome sequence of the soybean symbiont Sinorhizobium fredii HH103.</title>
        <authorList>
            <person name="Weidner S."/>
            <person name="Becker A."/>
            <person name="Bonilla I."/>
            <person name="Jaenicke S."/>
            <person name="Lloret J."/>
            <person name="Margaret I."/>
            <person name="Puhler A."/>
            <person name="Ruiz-Sainz J.E."/>
            <person name="Schneiker-Bekel S."/>
            <person name="Szczepanowski R."/>
            <person name="Vinardell J.M."/>
            <person name="Zehner S."/>
            <person name="Gottfert M."/>
        </authorList>
    </citation>
    <scope>NUCLEOTIDE SEQUENCE [LARGE SCALE GENOMIC DNA]</scope>
    <source>
        <strain evidence="1 2">HH103</strain>
    </source>
</reference>
<dbReference type="KEGG" id="sfh:SFHH103_00867"/>
<dbReference type="PATRIC" id="fig|380.5.peg.925"/>
<proteinExistence type="predicted"/>
<name>G9A3R0_SINF1</name>
<gene>
    <name evidence="1" type="ordered locus">SFHH103_00867</name>
</gene>
<dbReference type="Proteomes" id="UP000007735">
    <property type="component" value="Chromosome"/>
</dbReference>
<organism evidence="1 2">
    <name type="scientific">Sinorhizobium fredii (strain HH103)</name>
    <dbReference type="NCBI Taxonomy" id="1117943"/>
    <lineage>
        <taxon>Bacteria</taxon>
        <taxon>Pseudomonadati</taxon>
        <taxon>Pseudomonadota</taxon>
        <taxon>Alphaproteobacteria</taxon>
        <taxon>Hyphomicrobiales</taxon>
        <taxon>Rhizobiaceae</taxon>
        <taxon>Sinorhizobium/Ensifer group</taxon>
        <taxon>Sinorhizobium</taxon>
    </lineage>
</organism>
<dbReference type="Gene3D" id="3.40.1490.10">
    <property type="entry name" value="Bit1"/>
    <property type="match status" value="1"/>
</dbReference>
<dbReference type="InterPro" id="IPR023476">
    <property type="entry name" value="Pep_tRNA_hydro_II_dom_sf"/>
</dbReference>
<dbReference type="HOGENOM" id="CLU_1843035_0_0_5"/>
<evidence type="ECO:0000313" key="1">
    <source>
        <dbReference type="EMBL" id="CCE95366.1"/>
    </source>
</evidence>
<dbReference type="InterPro" id="IPR018988">
    <property type="entry name" value="DUF2000"/>
</dbReference>
<dbReference type="Pfam" id="PF09391">
    <property type="entry name" value="DUF2000"/>
    <property type="match status" value="1"/>
</dbReference>
<evidence type="ECO:0008006" key="3">
    <source>
        <dbReference type="Google" id="ProtNLM"/>
    </source>
</evidence>
<accession>G9A3R0</accession>
<dbReference type="AlphaFoldDB" id="G9A3R0"/>